<organism evidence="3 4">
    <name type="scientific">Nesterenkonia sedimenti</name>
    <dbReference type="NCBI Taxonomy" id="1463632"/>
    <lineage>
        <taxon>Bacteria</taxon>
        <taxon>Bacillati</taxon>
        <taxon>Actinomycetota</taxon>
        <taxon>Actinomycetes</taxon>
        <taxon>Micrococcales</taxon>
        <taxon>Micrococcaceae</taxon>
        <taxon>Nesterenkonia</taxon>
    </lineage>
</organism>
<name>A0A7X8TL58_9MICC</name>
<gene>
    <name evidence="3" type="ORF">HGQ17_11510</name>
</gene>
<protein>
    <submittedName>
        <fullName evidence="3">Uncharacterized protein</fullName>
    </submittedName>
</protein>
<feature type="region of interest" description="Disordered" evidence="1">
    <location>
        <begin position="1"/>
        <end position="37"/>
    </location>
</feature>
<feature type="transmembrane region" description="Helical" evidence="2">
    <location>
        <begin position="75"/>
        <end position="105"/>
    </location>
</feature>
<feature type="transmembrane region" description="Helical" evidence="2">
    <location>
        <begin position="44"/>
        <end position="63"/>
    </location>
</feature>
<evidence type="ECO:0000313" key="4">
    <source>
        <dbReference type="Proteomes" id="UP000523139"/>
    </source>
</evidence>
<dbReference type="RefSeq" id="WP_168888092.1">
    <property type="nucleotide sequence ID" value="NZ_JABAHY010000012.1"/>
</dbReference>
<dbReference type="EMBL" id="JABAHY010000012">
    <property type="protein sequence ID" value="NLS10605.1"/>
    <property type="molecule type" value="Genomic_DNA"/>
</dbReference>
<dbReference type="Proteomes" id="UP000523139">
    <property type="component" value="Unassembled WGS sequence"/>
</dbReference>
<accession>A0A7X8TL58</accession>
<keyword evidence="4" id="KW-1185">Reference proteome</keyword>
<evidence type="ECO:0000256" key="2">
    <source>
        <dbReference type="SAM" id="Phobius"/>
    </source>
</evidence>
<dbReference type="AlphaFoldDB" id="A0A7X8TL58"/>
<proteinExistence type="predicted"/>
<evidence type="ECO:0000256" key="1">
    <source>
        <dbReference type="SAM" id="MobiDB-lite"/>
    </source>
</evidence>
<sequence length="113" mass="12338">MGSSQRARINNLYGDAEQWFHENPDKTGRSGPLRSPEPEGWPKLILIGLVGLIFFGGLSWLFMDGLSNMFGLEAWWTVLIAIVFFVGALAAGGTVLVGLVMTLIWSPTSWVGV</sequence>
<evidence type="ECO:0000313" key="3">
    <source>
        <dbReference type="EMBL" id="NLS10605.1"/>
    </source>
</evidence>
<keyword evidence="2" id="KW-0472">Membrane</keyword>
<feature type="compositionally biased region" description="Basic and acidic residues" evidence="1">
    <location>
        <begin position="18"/>
        <end position="28"/>
    </location>
</feature>
<comment type="caution">
    <text evidence="3">The sequence shown here is derived from an EMBL/GenBank/DDBJ whole genome shotgun (WGS) entry which is preliminary data.</text>
</comment>
<keyword evidence="2" id="KW-1133">Transmembrane helix</keyword>
<reference evidence="3 4" key="1">
    <citation type="submission" date="2020-04" db="EMBL/GenBank/DDBJ databases">
        <title>Nesterenkonia sp. nov., isolated from marine sediment.</title>
        <authorList>
            <person name="Zhang G."/>
        </authorList>
    </citation>
    <scope>NUCLEOTIDE SEQUENCE [LARGE SCALE GENOMIC DNA]</scope>
    <source>
        <strain evidence="3 4">MY13</strain>
    </source>
</reference>
<keyword evidence="2" id="KW-0812">Transmembrane</keyword>